<reference evidence="6" key="2">
    <citation type="submission" date="2020-09" db="EMBL/GenBank/DDBJ databases">
        <authorList>
            <person name="Sun Q."/>
            <person name="Zhou Y."/>
        </authorList>
    </citation>
    <scope>NUCLEOTIDE SEQUENCE</scope>
    <source>
        <strain evidence="6">CGMCC 1.12987</strain>
    </source>
</reference>
<evidence type="ECO:0000313" key="6">
    <source>
        <dbReference type="EMBL" id="GGG21308.1"/>
    </source>
</evidence>
<feature type="binding site" evidence="4">
    <location>
        <position position="81"/>
    </location>
    <ligand>
        <name>substrate</name>
    </ligand>
</feature>
<evidence type="ECO:0000256" key="5">
    <source>
        <dbReference type="RuleBase" id="RU361279"/>
    </source>
</evidence>
<dbReference type="GO" id="GO:0046872">
    <property type="term" value="F:metal ion binding"/>
    <property type="evidence" value="ECO:0007669"/>
    <property type="project" value="UniProtKB-KW"/>
</dbReference>
<dbReference type="PANTHER" id="PTHR23407:SF1">
    <property type="entry name" value="5-FORMYLTETRAHYDROFOLATE CYCLO-LIGASE"/>
    <property type="match status" value="1"/>
</dbReference>
<feature type="binding site" evidence="4">
    <location>
        <position position="76"/>
    </location>
    <ligand>
        <name>substrate</name>
    </ligand>
</feature>
<evidence type="ECO:0000256" key="4">
    <source>
        <dbReference type="PIRSR" id="PIRSR006806-1"/>
    </source>
</evidence>
<dbReference type="InterPro" id="IPR002698">
    <property type="entry name" value="FTHF_cligase"/>
</dbReference>
<dbReference type="AlphaFoldDB" id="A0A917G405"/>
<evidence type="ECO:0000256" key="3">
    <source>
        <dbReference type="ARBA" id="ARBA00022840"/>
    </source>
</evidence>
<keyword evidence="2 4" id="KW-0547">Nucleotide-binding</keyword>
<sequence>MAINGKLEAIKQDESVAIITMEESGASVQKQAIRQHMNRLRNGITEEHRSEWSRLICNRAAEWLQASGGKNVMLYVAFRSEVDTRPLVEWAWQAGLTVIVPLSDPLSRTMTLYELRDWSELRPGAYGILEPDPGKAAVCSEDFVPDAVFVPGLSFDTAGGRLGYGGGYYDRFRERLLSKLGPGRPMPCWIGLAFEAQLADRIPREPHDANVDAVMTERTLYANSQYTCKGGFL</sequence>
<dbReference type="RefSeq" id="WP_229725537.1">
    <property type="nucleotide sequence ID" value="NZ_BMGR01000017.1"/>
</dbReference>
<comment type="caution">
    <text evidence="6">The sequence shown here is derived from an EMBL/GenBank/DDBJ whole genome shotgun (WGS) entry which is preliminary data.</text>
</comment>
<dbReference type="Pfam" id="PF01812">
    <property type="entry name" value="5-FTHF_cyc-lig"/>
    <property type="match status" value="1"/>
</dbReference>
<dbReference type="PIRSF" id="PIRSF006806">
    <property type="entry name" value="FTHF_cligase"/>
    <property type="match status" value="1"/>
</dbReference>
<dbReference type="Gene3D" id="3.40.50.10420">
    <property type="entry name" value="NagB/RpiA/CoA transferase-like"/>
    <property type="match status" value="1"/>
</dbReference>
<name>A0A917G405_9BACL</name>
<feature type="binding site" evidence="4">
    <location>
        <begin position="161"/>
        <end position="169"/>
    </location>
    <ligand>
        <name>ATP</name>
        <dbReference type="ChEBI" id="CHEBI:30616"/>
    </ligand>
</feature>
<keyword evidence="5" id="KW-0460">Magnesium</keyword>
<dbReference type="NCBIfam" id="TIGR02727">
    <property type="entry name" value="MTHFS_bact"/>
    <property type="match status" value="1"/>
</dbReference>
<protein>
    <recommendedName>
        <fullName evidence="5">5-formyltetrahydrofolate cyclo-ligase</fullName>
        <ecNumber evidence="5">6.3.3.2</ecNumber>
    </recommendedName>
</protein>
<proteinExistence type="inferred from homology"/>
<dbReference type="GO" id="GO:0030272">
    <property type="term" value="F:5-formyltetrahydrofolate cyclo-ligase activity"/>
    <property type="evidence" value="ECO:0007669"/>
    <property type="project" value="UniProtKB-EC"/>
</dbReference>
<evidence type="ECO:0000256" key="1">
    <source>
        <dbReference type="ARBA" id="ARBA00010638"/>
    </source>
</evidence>
<dbReference type="Proteomes" id="UP000644756">
    <property type="component" value="Unassembled WGS sequence"/>
</dbReference>
<keyword evidence="5" id="KW-0479">Metal-binding</keyword>
<evidence type="ECO:0000313" key="7">
    <source>
        <dbReference type="Proteomes" id="UP000644756"/>
    </source>
</evidence>
<feature type="binding site" evidence="4">
    <location>
        <begin position="30"/>
        <end position="34"/>
    </location>
    <ligand>
        <name>ATP</name>
        <dbReference type="ChEBI" id="CHEBI:30616"/>
    </ligand>
</feature>
<dbReference type="GO" id="GO:0005524">
    <property type="term" value="F:ATP binding"/>
    <property type="evidence" value="ECO:0007669"/>
    <property type="project" value="UniProtKB-KW"/>
</dbReference>
<comment type="similarity">
    <text evidence="1 5">Belongs to the 5-formyltetrahydrofolate cyclo-ligase family.</text>
</comment>
<evidence type="ECO:0000256" key="2">
    <source>
        <dbReference type="ARBA" id="ARBA00022741"/>
    </source>
</evidence>
<organism evidence="6 7">
    <name type="scientific">Paenibacillus abyssi</name>
    <dbReference type="NCBI Taxonomy" id="1340531"/>
    <lineage>
        <taxon>Bacteria</taxon>
        <taxon>Bacillati</taxon>
        <taxon>Bacillota</taxon>
        <taxon>Bacilli</taxon>
        <taxon>Bacillales</taxon>
        <taxon>Paenibacillaceae</taxon>
        <taxon>Paenibacillus</taxon>
    </lineage>
</organism>
<dbReference type="InterPro" id="IPR024185">
    <property type="entry name" value="FTHF_cligase-like_sf"/>
</dbReference>
<keyword evidence="3 4" id="KW-0067">ATP-binding</keyword>
<gene>
    <name evidence="6" type="ORF">GCM10010916_42580</name>
</gene>
<comment type="catalytic activity">
    <reaction evidence="5">
        <text>(6S)-5-formyl-5,6,7,8-tetrahydrofolate + ATP = (6R)-5,10-methenyltetrahydrofolate + ADP + phosphate</text>
        <dbReference type="Rhea" id="RHEA:10488"/>
        <dbReference type="ChEBI" id="CHEBI:30616"/>
        <dbReference type="ChEBI" id="CHEBI:43474"/>
        <dbReference type="ChEBI" id="CHEBI:57455"/>
        <dbReference type="ChEBI" id="CHEBI:57457"/>
        <dbReference type="ChEBI" id="CHEBI:456216"/>
        <dbReference type="EC" id="6.3.3.2"/>
    </reaction>
</comment>
<dbReference type="EC" id="6.3.3.2" evidence="5"/>
<accession>A0A917G405</accession>
<dbReference type="InterPro" id="IPR037171">
    <property type="entry name" value="NagB/RpiA_transferase-like"/>
</dbReference>
<dbReference type="GO" id="GO:0009396">
    <property type="term" value="P:folic acid-containing compound biosynthetic process"/>
    <property type="evidence" value="ECO:0007669"/>
    <property type="project" value="TreeGrafter"/>
</dbReference>
<comment type="cofactor">
    <cofactor evidence="5">
        <name>Mg(2+)</name>
        <dbReference type="ChEBI" id="CHEBI:18420"/>
    </cofactor>
</comment>
<reference evidence="6" key="1">
    <citation type="journal article" date="2014" name="Int. J. Syst. Evol. Microbiol.">
        <title>Complete genome sequence of Corynebacterium casei LMG S-19264T (=DSM 44701T), isolated from a smear-ripened cheese.</title>
        <authorList>
            <consortium name="US DOE Joint Genome Institute (JGI-PGF)"/>
            <person name="Walter F."/>
            <person name="Albersmeier A."/>
            <person name="Kalinowski J."/>
            <person name="Ruckert C."/>
        </authorList>
    </citation>
    <scope>NUCLEOTIDE SEQUENCE</scope>
    <source>
        <strain evidence="6">CGMCC 1.12987</strain>
    </source>
</reference>
<dbReference type="GO" id="GO:0035999">
    <property type="term" value="P:tetrahydrofolate interconversion"/>
    <property type="evidence" value="ECO:0007669"/>
    <property type="project" value="TreeGrafter"/>
</dbReference>
<dbReference type="EMBL" id="BMGR01000017">
    <property type="protein sequence ID" value="GGG21308.1"/>
    <property type="molecule type" value="Genomic_DNA"/>
</dbReference>
<dbReference type="SUPFAM" id="SSF100950">
    <property type="entry name" value="NagB/RpiA/CoA transferase-like"/>
    <property type="match status" value="1"/>
</dbReference>
<keyword evidence="7" id="KW-1185">Reference proteome</keyword>
<dbReference type="PANTHER" id="PTHR23407">
    <property type="entry name" value="ATPASE INHIBITOR/5-FORMYLTETRAHYDROFOLATE CYCLO-LIGASE"/>
    <property type="match status" value="1"/>
</dbReference>